<protein>
    <submittedName>
        <fullName evidence="2">Putative DNA-binding protein</fullName>
    </submittedName>
</protein>
<reference evidence="2" key="1">
    <citation type="submission" date="2015-02" db="EMBL/GenBank/DDBJ databases">
        <authorList>
            <person name="Chooi Y.-H."/>
        </authorList>
    </citation>
    <scope>NUCLEOTIDE SEQUENCE [LARGE SCALE GENOMIC DNA]</scope>
    <source>
        <strain evidence="2">LAMA 915</strain>
    </source>
</reference>
<dbReference type="PANTHER" id="PTHR35010">
    <property type="entry name" value="BLL4672 PROTEIN-RELATED"/>
    <property type="match status" value="1"/>
</dbReference>
<evidence type="ECO:0000259" key="1">
    <source>
        <dbReference type="Pfam" id="PF17765"/>
    </source>
</evidence>
<feature type="domain" description="MmyB-like transcription regulator ligand binding" evidence="1">
    <location>
        <begin position="18"/>
        <end position="173"/>
    </location>
</feature>
<proteinExistence type="predicted"/>
<name>A0A0L1KFR1_9SPHN</name>
<dbReference type="Gene3D" id="3.30.450.180">
    <property type="match status" value="1"/>
</dbReference>
<dbReference type="STRING" id="1306953.J121_2834"/>
<dbReference type="InterPro" id="IPR041413">
    <property type="entry name" value="MLTR_LBD"/>
</dbReference>
<evidence type="ECO:0000313" key="2">
    <source>
        <dbReference type="EMBL" id="KNH02900.1"/>
    </source>
</evidence>
<evidence type="ECO:0000313" key="3">
    <source>
        <dbReference type="Proteomes" id="UP000037446"/>
    </source>
</evidence>
<dbReference type="Pfam" id="PF17765">
    <property type="entry name" value="MLTR_LBD"/>
    <property type="match status" value="1"/>
</dbReference>
<gene>
    <name evidence="2" type="ORF">J121_2834</name>
</gene>
<dbReference type="PANTHER" id="PTHR35010:SF2">
    <property type="entry name" value="BLL4672 PROTEIN"/>
    <property type="match status" value="1"/>
</dbReference>
<dbReference type="RefSeq" id="WP_228135216.1">
    <property type="nucleotide sequence ID" value="NZ_JYNE01000019.1"/>
</dbReference>
<keyword evidence="2" id="KW-0238">DNA-binding</keyword>
<accession>A0A0L1KFR1</accession>
<dbReference type="AlphaFoldDB" id="A0A0L1KFR1"/>
<dbReference type="GO" id="GO:0003677">
    <property type="term" value="F:DNA binding"/>
    <property type="evidence" value="ECO:0007669"/>
    <property type="project" value="UniProtKB-KW"/>
</dbReference>
<comment type="caution">
    <text evidence="2">The sequence shown here is derived from an EMBL/GenBank/DDBJ whole genome shotgun (WGS) entry which is preliminary data.</text>
</comment>
<sequence>MLGLGRLPEMLYQPTDGISPRLQRVLDALASSPAIVKTAMWDVVGWNKAAAAMLTDYATLPREQRNILRLMFSSEKGRSRNEDWESVARFVIGALRADVARAGAHGTDEATRLVEELSQSSTEFRKLWQDNEVVAHAEGVKRIRHPKAGMVHLEFSSFSVEGRPDLGMIVYNPVRDMDGEKIRDLMQERVAG</sequence>
<dbReference type="PATRIC" id="fig|1306953.7.peg.2926"/>
<dbReference type="EMBL" id="JYNE01000019">
    <property type="protein sequence ID" value="KNH02900.1"/>
    <property type="molecule type" value="Genomic_DNA"/>
</dbReference>
<organism evidence="2 3">
    <name type="scientific">Qipengyuania citrea LAMA 915</name>
    <dbReference type="NCBI Taxonomy" id="1306953"/>
    <lineage>
        <taxon>Bacteria</taxon>
        <taxon>Pseudomonadati</taxon>
        <taxon>Pseudomonadota</taxon>
        <taxon>Alphaproteobacteria</taxon>
        <taxon>Sphingomonadales</taxon>
        <taxon>Erythrobacteraceae</taxon>
        <taxon>Qipengyuania</taxon>
    </lineage>
</organism>
<dbReference type="Proteomes" id="UP000037446">
    <property type="component" value="Unassembled WGS sequence"/>
</dbReference>